<dbReference type="KEGG" id="apo:Arcpr_1150"/>
<keyword evidence="4" id="KW-1185">Reference proteome</keyword>
<proteinExistence type="predicted"/>
<dbReference type="HOGENOM" id="CLU_032903_17_0_2"/>
<dbReference type="PaxDb" id="572546-Arcpr_1150"/>
<organism evidence="3 4">
    <name type="scientific">Archaeoglobus profundus (strain DSM 5631 / JCM 9629 / NBRC 100127 / Av18)</name>
    <dbReference type="NCBI Taxonomy" id="572546"/>
    <lineage>
        <taxon>Archaea</taxon>
        <taxon>Methanobacteriati</taxon>
        <taxon>Methanobacteriota</taxon>
        <taxon>Archaeoglobi</taxon>
        <taxon>Archaeoglobales</taxon>
        <taxon>Archaeoglobaceae</taxon>
        <taxon>Archaeoglobus</taxon>
    </lineage>
</organism>
<dbReference type="Proteomes" id="UP000001901">
    <property type="component" value="Chromosome"/>
</dbReference>
<accession>D2RDL2</accession>
<feature type="domain" description="Cas12f1-like TNB" evidence="2">
    <location>
        <begin position="304"/>
        <end position="369"/>
    </location>
</feature>
<name>D2RDL2_ARCPA</name>
<dbReference type="Pfam" id="PF07282">
    <property type="entry name" value="Cas12f1-like_TNB"/>
    <property type="match status" value="1"/>
</dbReference>
<sequence length="432" mass="50684">MTRIVRTVIVKSVKLPRKAFRVFIELKDIYRNMVEQLVLYAVRNNIKSFTKLKALKYHEMKSLYPQLPSHYVYTACQDANTRTKSFLRLKKLGLAKRDYPEVRKVSIWLDDHLWKPNGYTSIKIATHRGWVTVEFEPHKQYWKYINRGWKLVSEAKIKLDKRNRQLIIYLIFVKEIEKCRPRGYLPVDVNENNVTMLVDNIAYTFETGTEKLVLGYHYRRKGIQKKYDKHYGKKSRIKRKAMRKLKERKKKLDIRWKIANIIVKTAYEKQYSIVLERLGKKPANNMIARIKDKQLRHRIFQASFRSIQRAIEEKAKEHGVTVIYVNPKNTSRLCPVHDAPINYNDNSRIGKCGKGGELWHRDVVACWNLLLKALRGDGSYAPNLVGLDVDVGLVPLASNATHDSIGIPKSLWARWKSLPQTQKAIVLNKMKR</sequence>
<dbReference type="STRING" id="572546.Arcpr_1150"/>
<dbReference type="eggNOG" id="arCOG00679">
    <property type="taxonomic scope" value="Archaea"/>
</dbReference>
<reference evidence="3 4" key="1">
    <citation type="journal article" date="2010" name="Stand. Genomic Sci.">
        <title>Complete genome sequence of Archaeoglobus profundus type strain (AV18).</title>
        <authorList>
            <person name="von Jan M."/>
            <person name="Lapidus A."/>
            <person name="Del Rio T.G."/>
            <person name="Copeland A."/>
            <person name="Tice H."/>
            <person name="Cheng J.F."/>
            <person name="Lucas S."/>
            <person name="Chen F."/>
            <person name="Nolan M."/>
            <person name="Goodwin L."/>
            <person name="Han C."/>
            <person name="Pitluck S."/>
            <person name="Liolios K."/>
            <person name="Ivanova N."/>
            <person name="Mavromatis K."/>
            <person name="Ovchinnikova G."/>
            <person name="Chertkov O."/>
            <person name="Pati A."/>
            <person name="Chen A."/>
            <person name="Palaniappan K."/>
            <person name="Land M."/>
            <person name="Hauser L."/>
            <person name="Chang Y.J."/>
            <person name="Jeffries C.D."/>
            <person name="Saunders E."/>
            <person name="Brettin T."/>
            <person name="Detter J.C."/>
            <person name="Chain P."/>
            <person name="Eichinger K."/>
            <person name="Huber H."/>
            <person name="Spring S."/>
            <person name="Rohde M."/>
            <person name="Goker M."/>
            <person name="Wirth R."/>
            <person name="Woyke T."/>
            <person name="Bristow J."/>
            <person name="Eisen J.A."/>
            <person name="Markowitz V."/>
            <person name="Hugenholtz P."/>
            <person name="Kyrpides N.C."/>
            <person name="Klenk H.P."/>
        </authorList>
    </citation>
    <scope>NUCLEOTIDE SEQUENCE [LARGE SCALE GENOMIC DNA]</scope>
    <source>
        <strain evidence="4">DSM 5631 / JCM 9629 / NBRC 100127 / Av18</strain>
    </source>
</reference>
<dbReference type="EMBL" id="CP001857">
    <property type="protein sequence ID" value="ADB58206.1"/>
    <property type="molecule type" value="Genomic_DNA"/>
</dbReference>
<evidence type="ECO:0000256" key="1">
    <source>
        <dbReference type="ARBA" id="ARBA00023125"/>
    </source>
</evidence>
<dbReference type="AlphaFoldDB" id="D2RDL2"/>
<evidence type="ECO:0000313" key="3">
    <source>
        <dbReference type="EMBL" id="ADB58206.1"/>
    </source>
</evidence>
<evidence type="ECO:0000259" key="2">
    <source>
        <dbReference type="Pfam" id="PF07282"/>
    </source>
</evidence>
<dbReference type="GeneID" id="8739831"/>
<gene>
    <name evidence="3" type="ordered locus">Arcpr_1150</name>
</gene>
<keyword evidence="1" id="KW-0238">DNA-binding</keyword>
<dbReference type="OrthoDB" id="33505at2157"/>
<evidence type="ECO:0000313" key="4">
    <source>
        <dbReference type="Proteomes" id="UP000001901"/>
    </source>
</evidence>
<dbReference type="GO" id="GO:0003677">
    <property type="term" value="F:DNA binding"/>
    <property type="evidence" value="ECO:0007669"/>
    <property type="project" value="UniProtKB-KW"/>
</dbReference>
<dbReference type="NCBIfam" id="TIGR01766">
    <property type="entry name" value="IS200/IS605 family accessory protein TnpB-like domain"/>
    <property type="match status" value="1"/>
</dbReference>
<dbReference type="RefSeq" id="WP_012940542.1">
    <property type="nucleotide sequence ID" value="NC_013741.1"/>
</dbReference>
<dbReference type="InterPro" id="IPR010095">
    <property type="entry name" value="Cas12f1-like_TNB"/>
</dbReference>
<protein>
    <submittedName>
        <fullName evidence="3">Transposase, IS605 OrfB family</fullName>
    </submittedName>
</protein>